<comment type="caution">
    <text evidence="1">The sequence shown here is derived from an EMBL/GenBank/DDBJ whole genome shotgun (WGS) entry which is preliminary data.</text>
</comment>
<gene>
    <name evidence="1" type="ORF">A3G46_02110</name>
</gene>
<name>A0A1G2UTA2_9BACT</name>
<sequence>MNDEFNKKIIKDFGLDGMSSREQERMIEKIGNLLFESVVERAVDLMNEEVMNDFDGTVGSAGSDYQKVISFLKSRVPGFDKIVSEEMSRLKRATSGIFA</sequence>
<accession>A0A1G2UTA2</accession>
<protein>
    <submittedName>
        <fullName evidence="1">Uncharacterized protein</fullName>
    </submittedName>
</protein>
<dbReference type="Proteomes" id="UP000177276">
    <property type="component" value="Unassembled WGS sequence"/>
</dbReference>
<dbReference type="EMBL" id="MHWS01000006">
    <property type="protein sequence ID" value="OHB12630.1"/>
    <property type="molecule type" value="Genomic_DNA"/>
</dbReference>
<dbReference type="AlphaFoldDB" id="A0A1G2UTA2"/>
<evidence type="ECO:0000313" key="1">
    <source>
        <dbReference type="EMBL" id="OHB12630.1"/>
    </source>
</evidence>
<evidence type="ECO:0000313" key="2">
    <source>
        <dbReference type="Proteomes" id="UP000177276"/>
    </source>
</evidence>
<organism evidence="1 2">
    <name type="scientific">Candidatus Zambryskibacteria bacterium RIFCSPLOWO2_12_FULL_39_16</name>
    <dbReference type="NCBI Taxonomy" id="1802775"/>
    <lineage>
        <taxon>Bacteria</taxon>
        <taxon>Candidatus Zambryskiibacteriota</taxon>
    </lineage>
</organism>
<reference evidence="1 2" key="1">
    <citation type="journal article" date="2016" name="Nat. Commun.">
        <title>Thousands of microbial genomes shed light on interconnected biogeochemical processes in an aquifer system.</title>
        <authorList>
            <person name="Anantharaman K."/>
            <person name="Brown C.T."/>
            <person name="Hug L.A."/>
            <person name="Sharon I."/>
            <person name="Castelle C.J."/>
            <person name="Probst A.J."/>
            <person name="Thomas B.C."/>
            <person name="Singh A."/>
            <person name="Wilkins M.J."/>
            <person name="Karaoz U."/>
            <person name="Brodie E.L."/>
            <person name="Williams K.H."/>
            <person name="Hubbard S.S."/>
            <person name="Banfield J.F."/>
        </authorList>
    </citation>
    <scope>NUCLEOTIDE SEQUENCE [LARGE SCALE GENOMIC DNA]</scope>
</reference>
<proteinExistence type="predicted"/>